<evidence type="ECO:0000313" key="2">
    <source>
        <dbReference type="Proteomes" id="UP000293719"/>
    </source>
</evidence>
<organism evidence="1 2">
    <name type="scientific">Roseitalea porphyridii</name>
    <dbReference type="NCBI Taxonomy" id="1852022"/>
    <lineage>
        <taxon>Bacteria</taxon>
        <taxon>Pseudomonadati</taxon>
        <taxon>Pseudomonadota</taxon>
        <taxon>Alphaproteobacteria</taxon>
        <taxon>Hyphomicrobiales</taxon>
        <taxon>Ahrensiaceae</taxon>
        <taxon>Roseitalea</taxon>
    </lineage>
</organism>
<dbReference type="InterPro" id="IPR007460">
    <property type="entry name" value="BrnT_toxin"/>
</dbReference>
<protein>
    <submittedName>
        <fullName evidence="1">BrnT family toxin</fullName>
    </submittedName>
</protein>
<dbReference type="RefSeq" id="WP_131617139.1">
    <property type="nucleotide sequence ID" value="NZ_CP036532.1"/>
</dbReference>
<dbReference type="AlphaFoldDB" id="A0A4P6V499"/>
<dbReference type="Proteomes" id="UP000293719">
    <property type="component" value="Chromosome"/>
</dbReference>
<dbReference type="GeneID" id="90768256"/>
<accession>A0A4P6V499</accession>
<dbReference type="Pfam" id="PF04365">
    <property type="entry name" value="BrnT_toxin"/>
    <property type="match status" value="1"/>
</dbReference>
<keyword evidence="2" id="KW-1185">Reference proteome</keyword>
<dbReference type="EMBL" id="CP036532">
    <property type="protein sequence ID" value="QBK31476.1"/>
    <property type="molecule type" value="Genomic_DNA"/>
</dbReference>
<dbReference type="KEGG" id="rpod:E0E05_13180"/>
<gene>
    <name evidence="1" type="ORF">E0E05_13180</name>
</gene>
<name>A0A4P6V499_9HYPH</name>
<evidence type="ECO:0000313" key="1">
    <source>
        <dbReference type="EMBL" id="QBK31476.1"/>
    </source>
</evidence>
<dbReference type="OrthoDB" id="839663at2"/>
<dbReference type="Gene3D" id="3.10.450.530">
    <property type="entry name" value="Ribonuclease toxin, BrnT, of type II toxin-antitoxin system"/>
    <property type="match status" value="1"/>
</dbReference>
<proteinExistence type="predicted"/>
<sequence length="91" mass="10956">MEIEFDPDKERRNRLKHKISLARAVDFEFLAFVEDDRVDYGEVRYRAWGLIDGAYHAMAFTLRGERVRVIMLRRAHDKEIRRYVGQDAKDR</sequence>
<reference evidence="1 2" key="1">
    <citation type="journal article" date="2017" name="Int. J. Syst. Evol. Microbiol.">
        <title>Roseitalea porphyridii gen. nov., sp. nov., isolated from a red alga, and reclassification of Hoeflea suaedae Chung et al. 2013 as Pseudohoeflea suaedae gen. nov., comb. nov.</title>
        <authorList>
            <person name="Hyeon J.W."/>
            <person name="Jeong S.E."/>
            <person name="Baek K."/>
            <person name="Jeon C.O."/>
        </authorList>
    </citation>
    <scope>NUCLEOTIDE SEQUENCE [LARGE SCALE GENOMIC DNA]</scope>
    <source>
        <strain evidence="1 2">MA7-20</strain>
    </source>
</reference>
<dbReference type="InterPro" id="IPR038573">
    <property type="entry name" value="BrnT_sf"/>
</dbReference>